<evidence type="ECO:0000313" key="1">
    <source>
        <dbReference type="EMBL" id="MPN55817.1"/>
    </source>
</evidence>
<name>A0A645IXF2_9ZZZZ</name>
<sequence>MSATLRNLYIFSSPEISGDHNFIVVHVGRGIRFLDPGIHPTLGSIEGNSVTFVGRIGCQ</sequence>
<comment type="caution">
    <text evidence="1">The sequence shown here is derived from an EMBL/GenBank/DDBJ whole genome shotgun (WGS) entry which is preliminary data.</text>
</comment>
<accession>A0A645IXF2</accession>
<dbReference type="EMBL" id="VSSQ01125464">
    <property type="protein sequence ID" value="MPN55817.1"/>
    <property type="molecule type" value="Genomic_DNA"/>
</dbReference>
<proteinExistence type="predicted"/>
<dbReference type="AlphaFoldDB" id="A0A645IXF2"/>
<gene>
    <name evidence="1" type="ORF">SDC9_203501</name>
</gene>
<organism evidence="1">
    <name type="scientific">bioreactor metagenome</name>
    <dbReference type="NCBI Taxonomy" id="1076179"/>
    <lineage>
        <taxon>unclassified sequences</taxon>
        <taxon>metagenomes</taxon>
        <taxon>ecological metagenomes</taxon>
    </lineage>
</organism>
<reference evidence="1" key="1">
    <citation type="submission" date="2019-08" db="EMBL/GenBank/DDBJ databases">
        <authorList>
            <person name="Kucharzyk K."/>
            <person name="Murdoch R.W."/>
            <person name="Higgins S."/>
            <person name="Loffler F."/>
        </authorList>
    </citation>
    <scope>NUCLEOTIDE SEQUENCE</scope>
</reference>
<protein>
    <submittedName>
        <fullName evidence="1">Uncharacterized protein</fullName>
    </submittedName>
</protein>